<evidence type="ECO:0000313" key="2">
    <source>
        <dbReference type="EMBL" id="SVC68189.1"/>
    </source>
</evidence>
<organism evidence="2">
    <name type="scientific">marine metagenome</name>
    <dbReference type="NCBI Taxonomy" id="408172"/>
    <lineage>
        <taxon>unclassified sequences</taxon>
        <taxon>metagenomes</taxon>
        <taxon>ecological metagenomes</taxon>
    </lineage>
</organism>
<gene>
    <name evidence="2" type="ORF">METZ01_LOCUS321043</name>
</gene>
<reference evidence="2" key="1">
    <citation type="submission" date="2018-05" db="EMBL/GenBank/DDBJ databases">
        <authorList>
            <person name="Lanie J.A."/>
            <person name="Ng W.-L."/>
            <person name="Kazmierczak K.M."/>
            <person name="Andrzejewski T.M."/>
            <person name="Davidsen T.M."/>
            <person name="Wayne K.J."/>
            <person name="Tettelin H."/>
            <person name="Glass J.I."/>
            <person name="Rusch D."/>
            <person name="Podicherti R."/>
            <person name="Tsui H.-C.T."/>
            <person name="Winkler M.E."/>
        </authorList>
    </citation>
    <scope>NUCLEOTIDE SEQUENCE</scope>
</reference>
<sequence>MALLMKSNKELRKLTKKHKLRMKKPRKKRRPAKRDPFRGLGNFSTSIYSKFRKIDSFVWFMIVATTFIIGMGIGLSNKSYAGPYVFKLHMHLTNGEAIVLPVSSTSLDCMEVFNNEVDATMDRVQYKGIDVGAYYCKNGEGEWLQ</sequence>
<evidence type="ECO:0000256" key="1">
    <source>
        <dbReference type="SAM" id="MobiDB-lite"/>
    </source>
</evidence>
<proteinExistence type="predicted"/>
<dbReference type="AlphaFoldDB" id="A0A382P462"/>
<feature type="compositionally biased region" description="Basic residues" evidence="1">
    <location>
        <begin position="17"/>
        <end position="32"/>
    </location>
</feature>
<feature type="region of interest" description="Disordered" evidence="1">
    <location>
        <begin position="17"/>
        <end position="37"/>
    </location>
</feature>
<dbReference type="EMBL" id="UINC01104772">
    <property type="protein sequence ID" value="SVC68189.1"/>
    <property type="molecule type" value="Genomic_DNA"/>
</dbReference>
<name>A0A382P462_9ZZZZ</name>
<protein>
    <submittedName>
        <fullName evidence="2">Uncharacterized protein</fullName>
    </submittedName>
</protein>
<accession>A0A382P462</accession>